<dbReference type="PROSITE" id="PS50076">
    <property type="entry name" value="DNAJ_2"/>
    <property type="match status" value="1"/>
</dbReference>
<accession>A0A423SA65</accession>
<comment type="function">
    <text evidence="4">Co-chaperone for Hsp70 protein HSPA5/BiP that acts as a key repressor of the ERN1/IRE1-mediated unfolded protein response (UPR). J domain-containing co-chaperones stimulate the ATPase activity of Hsp70 proteins and are required for efficient substrate recognition by Hsp70 proteins. In the unstressed endoplasmic reticulum, interacts with the luminal region of ERN1/IRE1 and selectively recruits HSPA5/BiP: HSPA5/BiP disrupts the dimerization of the active ERN1/IRE1 luminal region, thereby inactivating ERN1/IRE1. Also involved in endoplasmic reticulum-associated degradation (ERAD) of misfolded proteins. Required for survival of B-cell progenitors and normal antibody production.</text>
</comment>
<gene>
    <name evidence="7" type="ORF">C7M84_021193</name>
</gene>
<dbReference type="SUPFAM" id="SSF46565">
    <property type="entry name" value="Chaperone J-domain"/>
    <property type="match status" value="1"/>
</dbReference>
<name>A0A423SA65_PENVA</name>
<dbReference type="OrthoDB" id="10250354at2759"/>
<comment type="subunit">
    <text evidence="5">Interacts with HSPA5/BiP; interaction is direct. Interacts with ERN1/IRE1 (via the luminal region). Interacts with DERL1.</text>
</comment>
<evidence type="ECO:0000256" key="1">
    <source>
        <dbReference type="ARBA" id="ARBA00023186"/>
    </source>
</evidence>
<evidence type="ECO:0000313" key="7">
    <source>
        <dbReference type="EMBL" id="ROT61066.1"/>
    </source>
</evidence>
<evidence type="ECO:0000259" key="6">
    <source>
        <dbReference type="PROSITE" id="PS50076"/>
    </source>
</evidence>
<dbReference type="PRINTS" id="PR00625">
    <property type="entry name" value="JDOMAIN"/>
</dbReference>
<dbReference type="CDD" id="cd06257">
    <property type="entry name" value="DnaJ"/>
    <property type="match status" value="1"/>
</dbReference>
<dbReference type="InterPro" id="IPR051948">
    <property type="entry name" value="Hsp70_co-chaperone_J-domain"/>
</dbReference>
<dbReference type="GO" id="GO:0051087">
    <property type="term" value="F:protein-folding chaperone binding"/>
    <property type="evidence" value="ECO:0007669"/>
    <property type="project" value="TreeGrafter"/>
</dbReference>
<dbReference type="EMBL" id="QCYY01004396">
    <property type="protein sequence ID" value="ROT61066.1"/>
    <property type="molecule type" value="Genomic_DNA"/>
</dbReference>
<evidence type="ECO:0000313" key="8">
    <source>
        <dbReference type="Proteomes" id="UP000283509"/>
    </source>
</evidence>
<dbReference type="Gene3D" id="1.10.287.110">
    <property type="entry name" value="DnaJ domain"/>
    <property type="match status" value="1"/>
</dbReference>
<evidence type="ECO:0000256" key="3">
    <source>
        <dbReference type="ARBA" id="ARBA00041533"/>
    </source>
</evidence>
<protein>
    <recommendedName>
        <fullName evidence="2">DnaJ homolog subfamily B member 9</fullName>
    </recommendedName>
    <alternativeName>
        <fullName evidence="3">Endoplasmic reticulum DNA J domain-containing protein 4</fullName>
    </alternativeName>
</protein>
<feature type="domain" description="J" evidence="6">
    <location>
        <begin position="6"/>
        <end position="68"/>
    </location>
</feature>
<dbReference type="SMART" id="SM00271">
    <property type="entry name" value="DnaJ"/>
    <property type="match status" value="1"/>
</dbReference>
<dbReference type="PANTHER" id="PTHR44360:SF1">
    <property type="entry name" value="DNAJ HOMOLOG SUBFAMILY B MEMBER 9"/>
    <property type="match status" value="1"/>
</dbReference>
<proteinExistence type="predicted"/>
<comment type="caution">
    <text evidence="7">The sequence shown here is derived from an EMBL/GenBank/DDBJ whole genome shotgun (WGS) entry which is preliminary data.</text>
</comment>
<reference evidence="7 8" key="2">
    <citation type="submission" date="2019-01" db="EMBL/GenBank/DDBJ databases">
        <title>The decoding of complex shrimp genome reveals the adaptation for benthos swimmer, frequently molting mechanism and breeding impact on genome.</title>
        <authorList>
            <person name="Sun Y."/>
            <person name="Gao Y."/>
            <person name="Yu Y."/>
        </authorList>
    </citation>
    <scope>NUCLEOTIDE SEQUENCE [LARGE SCALE GENOMIC DNA]</scope>
    <source>
        <tissue evidence="7">Muscle</tissue>
    </source>
</reference>
<dbReference type="GO" id="GO:0005783">
    <property type="term" value="C:endoplasmic reticulum"/>
    <property type="evidence" value="ECO:0007669"/>
    <property type="project" value="TreeGrafter"/>
</dbReference>
<dbReference type="Proteomes" id="UP000283509">
    <property type="component" value="Unassembled WGS sequence"/>
</dbReference>
<dbReference type="PROSITE" id="PS00636">
    <property type="entry name" value="DNAJ_1"/>
    <property type="match status" value="1"/>
</dbReference>
<keyword evidence="8" id="KW-1185">Reference proteome</keyword>
<dbReference type="PANTHER" id="PTHR44360">
    <property type="entry name" value="DNAJ HOMOLOG SUBFAMILY B MEMBER 9"/>
    <property type="match status" value="1"/>
</dbReference>
<dbReference type="GO" id="GO:0051787">
    <property type="term" value="F:misfolded protein binding"/>
    <property type="evidence" value="ECO:0007669"/>
    <property type="project" value="TreeGrafter"/>
</dbReference>
<dbReference type="Pfam" id="PF00226">
    <property type="entry name" value="DnaJ"/>
    <property type="match status" value="1"/>
</dbReference>
<evidence type="ECO:0000256" key="5">
    <source>
        <dbReference type="ARBA" id="ARBA00046365"/>
    </source>
</evidence>
<dbReference type="AlphaFoldDB" id="A0A423SA65"/>
<keyword evidence="1" id="KW-0143">Chaperone</keyword>
<dbReference type="STRING" id="6689.A0A423SA65"/>
<reference evidence="7 8" key="1">
    <citation type="submission" date="2018-04" db="EMBL/GenBank/DDBJ databases">
        <authorList>
            <person name="Zhang X."/>
            <person name="Yuan J."/>
            <person name="Li F."/>
            <person name="Xiang J."/>
        </authorList>
    </citation>
    <scope>NUCLEOTIDE SEQUENCE [LARGE SCALE GENOMIC DNA]</scope>
    <source>
        <tissue evidence="7">Muscle</tissue>
    </source>
</reference>
<dbReference type="InterPro" id="IPR036869">
    <property type="entry name" value="J_dom_sf"/>
</dbReference>
<dbReference type="InterPro" id="IPR018253">
    <property type="entry name" value="DnaJ_domain_CS"/>
</dbReference>
<sequence length="106" mass="12262">MVKETTYYDRLGVTPHASQEELKRSYRKLALKYHPDKNPQGAEKFKQISQAYEVLADPKKRRIYDEGGEEALKSRGAAGDGFRIRWTCFTCSSAGGRAKRWHEPRR</sequence>
<organism evidence="7 8">
    <name type="scientific">Penaeus vannamei</name>
    <name type="common">Whiteleg shrimp</name>
    <name type="synonym">Litopenaeus vannamei</name>
    <dbReference type="NCBI Taxonomy" id="6689"/>
    <lineage>
        <taxon>Eukaryota</taxon>
        <taxon>Metazoa</taxon>
        <taxon>Ecdysozoa</taxon>
        <taxon>Arthropoda</taxon>
        <taxon>Crustacea</taxon>
        <taxon>Multicrustacea</taxon>
        <taxon>Malacostraca</taxon>
        <taxon>Eumalacostraca</taxon>
        <taxon>Eucarida</taxon>
        <taxon>Decapoda</taxon>
        <taxon>Dendrobranchiata</taxon>
        <taxon>Penaeoidea</taxon>
        <taxon>Penaeidae</taxon>
        <taxon>Penaeus</taxon>
    </lineage>
</organism>
<dbReference type="InterPro" id="IPR001623">
    <property type="entry name" value="DnaJ_domain"/>
</dbReference>
<evidence type="ECO:0000256" key="4">
    <source>
        <dbReference type="ARBA" id="ARBA00045428"/>
    </source>
</evidence>
<evidence type="ECO:0000256" key="2">
    <source>
        <dbReference type="ARBA" id="ARBA00040158"/>
    </source>
</evidence>
<dbReference type="GO" id="GO:0036503">
    <property type="term" value="P:ERAD pathway"/>
    <property type="evidence" value="ECO:0007669"/>
    <property type="project" value="TreeGrafter"/>
</dbReference>